<dbReference type="InterPro" id="IPR000673">
    <property type="entry name" value="Sig_transdc_resp-reg_Me-estase"/>
</dbReference>
<reference evidence="6" key="1">
    <citation type="journal article" date="2024" name="Syst. Appl. Microbiol.">
        <title>First single-strain enrichments of Electrothrix cable bacteria, description of E. aestuarii sp. nov. and E. rattekaaiensis sp. nov., and proposal of a cable bacteria taxonomy following the rules of the SeqCode.</title>
        <authorList>
            <person name="Plum-Jensen L.E."/>
            <person name="Schramm A."/>
            <person name="Marshall I.P.G."/>
        </authorList>
    </citation>
    <scope>NUCLEOTIDE SEQUENCE</scope>
    <source>
        <strain evidence="6">Rat1</strain>
    </source>
</reference>
<dbReference type="PROSITE" id="PS50122">
    <property type="entry name" value="CHEB"/>
    <property type="match status" value="1"/>
</dbReference>
<dbReference type="SUPFAM" id="SSF52738">
    <property type="entry name" value="Methylesterase CheB, C-terminal domain"/>
    <property type="match status" value="1"/>
</dbReference>
<evidence type="ECO:0000256" key="2">
    <source>
        <dbReference type="ARBA" id="ARBA00039140"/>
    </source>
</evidence>
<protein>
    <recommendedName>
        <fullName evidence="2">protein-glutamate methylesterase</fullName>
        <ecNumber evidence="2">3.1.1.61</ecNumber>
    </recommendedName>
</protein>
<feature type="active site" evidence="4">
    <location>
        <position position="11"/>
    </location>
</feature>
<dbReference type="GO" id="GO:0000156">
    <property type="term" value="F:phosphorelay response regulator activity"/>
    <property type="evidence" value="ECO:0007669"/>
    <property type="project" value="InterPro"/>
</dbReference>
<keyword evidence="4" id="KW-0145">Chemotaxis</keyword>
<sequence>MKYKAIVIGTSAGGIEAVVHILSELPAHFPLPIILVQHLHKNQDGSLIRFYNERLLLKVVEAEEKNRLQSGYVYLAPPDYHLLLERDETFSLSVDEKVNYSRPSIDVLFESAADVYGPGLVGIIMTGANHDGALGLQRIKALGGLTLVEDPATAKFSEMPRSALAACSEVDYTLSQGDLGKFLLTFVEGCPKGENMHVVQTSRKQMRGLL</sequence>
<dbReference type="AlphaFoldDB" id="A0AAU8M2D7"/>
<dbReference type="GO" id="GO:0006935">
    <property type="term" value="P:chemotaxis"/>
    <property type="evidence" value="ECO:0007669"/>
    <property type="project" value="UniProtKB-UniRule"/>
</dbReference>
<dbReference type="EC" id="3.1.1.61" evidence="2"/>
<evidence type="ECO:0000256" key="4">
    <source>
        <dbReference type="PROSITE-ProRule" id="PRU00050"/>
    </source>
</evidence>
<name>A0AAU8M2D7_9BACT</name>
<dbReference type="GO" id="GO:0008984">
    <property type="term" value="F:protein-glutamate methylesterase activity"/>
    <property type="evidence" value="ECO:0007669"/>
    <property type="project" value="UniProtKB-EC"/>
</dbReference>
<evidence type="ECO:0000259" key="5">
    <source>
        <dbReference type="PROSITE" id="PS50122"/>
    </source>
</evidence>
<feature type="active site" evidence="4">
    <location>
        <position position="38"/>
    </location>
</feature>
<keyword evidence="1 4" id="KW-0378">Hydrolase</keyword>
<dbReference type="KEGG" id="eaj:Q3M24_11525"/>
<dbReference type="CDD" id="cd16433">
    <property type="entry name" value="CheB"/>
    <property type="match status" value="1"/>
</dbReference>
<dbReference type="PANTHER" id="PTHR42872:SF3">
    <property type="entry name" value="PROTEIN-GLUTAMATE METHYLESTERASE_PROTEIN-GLUTAMINE GLUTAMINASE 1"/>
    <property type="match status" value="1"/>
</dbReference>
<reference evidence="6" key="2">
    <citation type="submission" date="2024-06" db="EMBL/GenBank/DDBJ databases">
        <authorList>
            <person name="Plum-Jensen L.E."/>
            <person name="Schramm A."/>
            <person name="Marshall I.P.G."/>
        </authorList>
    </citation>
    <scope>NUCLEOTIDE SEQUENCE</scope>
    <source>
        <strain evidence="6">Rat1</strain>
    </source>
</reference>
<organism evidence="6">
    <name type="scientific">Candidatus Electrothrix aestuarii</name>
    <dbReference type="NCBI Taxonomy" id="3062594"/>
    <lineage>
        <taxon>Bacteria</taxon>
        <taxon>Pseudomonadati</taxon>
        <taxon>Thermodesulfobacteriota</taxon>
        <taxon>Desulfobulbia</taxon>
        <taxon>Desulfobulbales</taxon>
        <taxon>Desulfobulbaceae</taxon>
        <taxon>Candidatus Electrothrix</taxon>
    </lineage>
</organism>
<dbReference type="Gene3D" id="3.40.50.180">
    <property type="entry name" value="Methylesterase CheB, C-terminal domain"/>
    <property type="match status" value="1"/>
</dbReference>
<dbReference type="GO" id="GO:0005737">
    <property type="term" value="C:cytoplasm"/>
    <property type="evidence" value="ECO:0007669"/>
    <property type="project" value="InterPro"/>
</dbReference>
<feature type="active site" evidence="4">
    <location>
        <position position="131"/>
    </location>
</feature>
<comment type="catalytic activity">
    <reaction evidence="3">
        <text>[protein]-L-glutamate 5-O-methyl ester + H2O = L-glutamyl-[protein] + methanol + H(+)</text>
        <dbReference type="Rhea" id="RHEA:23236"/>
        <dbReference type="Rhea" id="RHEA-COMP:10208"/>
        <dbReference type="Rhea" id="RHEA-COMP:10311"/>
        <dbReference type="ChEBI" id="CHEBI:15377"/>
        <dbReference type="ChEBI" id="CHEBI:15378"/>
        <dbReference type="ChEBI" id="CHEBI:17790"/>
        <dbReference type="ChEBI" id="CHEBI:29973"/>
        <dbReference type="ChEBI" id="CHEBI:82795"/>
        <dbReference type="EC" id="3.1.1.61"/>
    </reaction>
</comment>
<evidence type="ECO:0000313" key="6">
    <source>
        <dbReference type="EMBL" id="XCN75322.1"/>
    </source>
</evidence>
<evidence type="ECO:0000256" key="3">
    <source>
        <dbReference type="ARBA" id="ARBA00048267"/>
    </source>
</evidence>
<dbReference type="EMBL" id="CP159373">
    <property type="protein sequence ID" value="XCN75322.1"/>
    <property type="molecule type" value="Genomic_DNA"/>
</dbReference>
<dbReference type="Pfam" id="PF01339">
    <property type="entry name" value="CheB_methylest"/>
    <property type="match status" value="1"/>
</dbReference>
<gene>
    <name evidence="6" type="ORF">Q3M24_11525</name>
</gene>
<dbReference type="InterPro" id="IPR035909">
    <property type="entry name" value="CheB_C"/>
</dbReference>
<dbReference type="PANTHER" id="PTHR42872">
    <property type="entry name" value="PROTEIN-GLUTAMATE METHYLESTERASE/PROTEIN-GLUTAMINE GLUTAMINASE"/>
    <property type="match status" value="1"/>
</dbReference>
<feature type="domain" description="CheB-type methylesterase" evidence="5">
    <location>
        <begin position="1"/>
        <end position="164"/>
    </location>
</feature>
<accession>A0AAU8M2D7</accession>
<proteinExistence type="predicted"/>
<evidence type="ECO:0000256" key="1">
    <source>
        <dbReference type="ARBA" id="ARBA00022801"/>
    </source>
</evidence>